<dbReference type="GO" id="GO:0005829">
    <property type="term" value="C:cytosol"/>
    <property type="evidence" value="ECO:0007669"/>
    <property type="project" value="TreeGrafter"/>
</dbReference>
<evidence type="ECO:0000256" key="16">
    <source>
        <dbReference type="ARBA" id="ARBA00083635"/>
    </source>
</evidence>
<keyword evidence="8" id="KW-0546">Nucleotide metabolism</keyword>
<keyword evidence="6 17" id="KW-0378">Hydrolase</keyword>
<comment type="similarity">
    <text evidence="2">Belongs to the HAM1 NTPase family.</text>
</comment>
<protein>
    <recommendedName>
        <fullName evidence="12">dITP/XTP pyrophosphatase</fullName>
        <ecNumber evidence="11">3.6.1.66</ecNumber>
    </recommendedName>
    <alternativeName>
        <fullName evidence="13">Non-canonical purine NTP pyrophosphatase</fullName>
    </alternativeName>
    <alternativeName>
        <fullName evidence="14">Non-standard purine NTP pyrophosphatase</fullName>
    </alternativeName>
    <alternativeName>
        <fullName evidence="16">Nucleoside-triphosphate diphosphatase</fullName>
    </alternativeName>
    <alternativeName>
        <fullName evidence="15">Nucleoside-triphosphate pyrophosphatase</fullName>
    </alternativeName>
</protein>
<dbReference type="InterPro" id="IPR020922">
    <property type="entry name" value="dITP/XTP_pyrophosphatase"/>
</dbReference>
<dbReference type="GO" id="GO:0046872">
    <property type="term" value="F:metal ion binding"/>
    <property type="evidence" value="ECO:0007669"/>
    <property type="project" value="UniProtKB-KW"/>
</dbReference>
<evidence type="ECO:0000313" key="17">
    <source>
        <dbReference type="EMBL" id="VAX00556.1"/>
    </source>
</evidence>
<dbReference type="InterPro" id="IPR002637">
    <property type="entry name" value="RdgB/HAM1"/>
</dbReference>
<dbReference type="GO" id="GO:0000166">
    <property type="term" value="F:nucleotide binding"/>
    <property type="evidence" value="ECO:0007669"/>
    <property type="project" value="UniProtKB-KW"/>
</dbReference>
<keyword evidence="4" id="KW-0479">Metal-binding</keyword>
<dbReference type="InterPro" id="IPR029001">
    <property type="entry name" value="ITPase-like_fam"/>
</dbReference>
<dbReference type="GO" id="GO:0009146">
    <property type="term" value="P:purine nucleoside triphosphate catabolic process"/>
    <property type="evidence" value="ECO:0007669"/>
    <property type="project" value="UniProtKB-ARBA"/>
</dbReference>
<evidence type="ECO:0000256" key="5">
    <source>
        <dbReference type="ARBA" id="ARBA00022741"/>
    </source>
</evidence>
<proteinExistence type="inferred from homology"/>
<evidence type="ECO:0000256" key="1">
    <source>
        <dbReference type="ARBA" id="ARBA00001946"/>
    </source>
</evidence>
<evidence type="ECO:0000256" key="8">
    <source>
        <dbReference type="ARBA" id="ARBA00023080"/>
    </source>
</evidence>
<evidence type="ECO:0000256" key="12">
    <source>
        <dbReference type="ARBA" id="ARBA00071289"/>
    </source>
</evidence>
<dbReference type="EMBL" id="UOFV01000216">
    <property type="protein sequence ID" value="VAX00556.1"/>
    <property type="molecule type" value="Genomic_DNA"/>
</dbReference>
<dbReference type="PANTHER" id="PTHR11067">
    <property type="entry name" value="INOSINE TRIPHOSPHATE PYROPHOSPHATASE/HAM1 PROTEIN"/>
    <property type="match status" value="1"/>
</dbReference>
<evidence type="ECO:0000256" key="6">
    <source>
        <dbReference type="ARBA" id="ARBA00022801"/>
    </source>
</evidence>
<dbReference type="PANTHER" id="PTHR11067:SF9">
    <property type="entry name" value="INOSINE TRIPHOSPHATE PYROPHOSPHATASE"/>
    <property type="match status" value="1"/>
</dbReference>
<evidence type="ECO:0000256" key="13">
    <source>
        <dbReference type="ARBA" id="ARBA00075987"/>
    </source>
</evidence>
<evidence type="ECO:0000256" key="15">
    <source>
        <dbReference type="ARBA" id="ARBA00083186"/>
    </source>
</evidence>
<dbReference type="GO" id="GO:0035870">
    <property type="term" value="F:dITP diphosphatase activity"/>
    <property type="evidence" value="ECO:0007669"/>
    <property type="project" value="RHEA"/>
</dbReference>
<keyword evidence="5" id="KW-0547">Nucleotide-binding</keyword>
<keyword evidence="7" id="KW-0460">Magnesium</keyword>
<evidence type="ECO:0000256" key="4">
    <source>
        <dbReference type="ARBA" id="ARBA00022723"/>
    </source>
</evidence>
<gene>
    <name evidence="17" type="ORF">MNBD_GAMMA19-641</name>
</gene>
<comment type="cofactor">
    <cofactor evidence="1">
        <name>Mg(2+)</name>
        <dbReference type="ChEBI" id="CHEBI:18420"/>
    </cofactor>
</comment>
<comment type="catalytic activity">
    <reaction evidence="10">
        <text>XTP + H2O = XMP + diphosphate + H(+)</text>
        <dbReference type="Rhea" id="RHEA:28610"/>
        <dbReference type="ChEBI" id="CHEBI:15377"/>
        <dbReference type="ChEBI" id="CHEBI:15378"/>
        <dbReference type="ChEBI" id="CHEBI:33019"/>
        <dbReference type="ChEBI" id="CHEBI:57464"/>
        <dbReference type="ChEBI" id="CHEBI:61314"/>
        <dbReference type="EC" id="3.6.1.66"/>
    </reaction>
</comment>
<dbReference type="SUPFAM" id="SSF52972">
    <property type="entry name" value="ITPase-like"/>
    <property type="match status" value="1"/>
</dbReference>
<dbReference type="AlphaFoldDB" id="A0A3B1A483"/>
<dbReference type="Pfam" id="PF01725">
    <property type="entry name" value="Ham1p_like"/>
    <property type="match status" value="1"/>
</dbReference>
<accession>A0A3B1A483</accession>
<dbReference type="GO" id="GO:0036222">
    <property type="term" value="F:XTP diphosphatase activity"/>
    <property type="evidence" value="ECO:0007669"/>
    <property type="project" value="UniProtKB-ARBA"/>
</dbReference>
<comment type="catalytic activity">
    <reaction evidence="9">
        <text>dITP + H2O = dIMP + diphosphate + H(+)</text>
        <dbReference type="Rhea" id="RHEA:28342"/>
        <dbReference type="ChEBI" id="CHEBI:15377"/>
        <dbReference type="ChEBI" id="CHEBI:15378"/>
        <dbReference type="ChEBI" id="CHEBI:33019"/>
        <dbReference type="ChEBI" id="CHEBI:61194"/>
        <dbReference type="ChEBI" id="CHEBI:61382"/>
        <dbReference type="EC" id="3.6.1.66"/>
    </reaction>
</comment>
<evidence type="ECO:0000256" key="14">
    <source>
        <dbReference type="ARBA" id="ARBA00078805"/>
    </source>
</evidence>
<evidence type="ECO:0000256" key="9">
    <source>
        <dbReference type="ARBA" id="ARBA00051875"/>
    </source>
</evidence>
<evidence type="ECO:0000256" key="3">
    <source>
        <dbReference type="ARBA" id="ARBA00011738"/>
    </source>
</evidence>
<dbReference type="CDD" id="cd00515">
    <property type="entry name" value="HAM1"/>
    <property type="match status" value="1"/>
</dbReference>
<dbReference type="NCBIfam" id="TIGR00042">
    <property type="entry name" value="RdgB/HAM1 family non-canonical purine NTP pyrophosphatase"/>
    <property type="match status" value="1"/>
</dbReference>
<dbReference type="GO" id="GO:0036220">
    <property type="term" value="F:ITP diphosphatase activity"/>
    <property type="evidence" value="ECO:0007669"/>
    <property type="project" value="UniProtKB-EC"/>
</dbReference>
<dbReference type="GO" id="GO:0009117">
    <property type="term" value="P:nucleotide metabolic process"/>
    <property type="evidence" value="ECO:0007669"/>
    <property type="project" value="UniProtKB-KW"/>
</dbReference>
<name>A0A3B1A483_9ZZZZ</name>
<feature type="non-terminal residue" evidence="17">
    <location>
        <position position="166"/>
    </location>
</feature>
<dbReference type="GO" id="GO:0017111">
    <property type="term" value="F:ribonucleoside triphosphate phosphatase activity"/>
    <property type="evidence" value="ECO:0007669"/>
    <property type="project" value="InterPro"/>
</dbReference>
<dbReference type="Gene3D" id="3.90.950.10">
    <property type="match status" value="1"/>
</dbReference>
<dbReference type="HAMAP" id="MF_01405">
    <property type="entry name" value="Non_canon_purine_NTPase"/>
    <property type="match status" value="1"/>
</dbReference>
<evidence type="ECO:0000256" key="7">
    <source>
        <dbReference type="ARBA" id="ARBA00022842"/>
    </source>
</evidence>
<dbReference type="EC" id="3.6.1.66" evidence="11"/>
<evidence type="ECO:0000256" key="2">
    <source>
        <dbReference type="ARBA" id="ARBA00008023"/>
    </source>
</evidence>
<dbReference type="FunFam" id="3.90.950.10:FF:000001">
    <property type="entry name" value="dITP/XTP pyrophosphatase"/>
    <property type="match status" value="1"/>
</dbReference>
<sequence>MSSRTLPGKVVLASGNAGKLREINQLIGSLHMEAVPQSDFGVPDADETGLTFVENAILKARHAAQLTGLPAIADDSGLEVDALNGAPGIYSSRFAGAGASDADNLQKLLAELKEVPEDQRTARFQCLMVFMSHAEDPTPLICQGSWEGRILFAPQGENGFGYDPLF</sequence>
<comment type="subunit">
    <text evidence="3">Homodimer.</text>
</comment>
<reference evidence="17" key="1">
    <citation type="submission" date="2018-06" db="EMBL/GenBank/DDBJ databases">
        <authorList>
            <person name="Zhirakovskaya E."/>
        </authorList>
    </citation>
    <scope>NUCLEOTIDE SEQUENCE</scope>
</reference>
<evidence type="ECO:0000256" key="10">
    <source>
        <dbReference type="ARBA" id="ARBA00052017"/>
    </source>
</evidence>
<organism evidence="17">
    <name type="scientific">hydrothermal vent metagenome</name>
    <dbReference type="NCBI Taxonomy" id="652676"/>
    <lineage>
        <taxon>unclassified sequences</taxon>
        <taxon>metagenomes</taxon>
        <taxon>ecological metagenomes</taxon>
    </lineage>
</organism>
<evidence type="ECO:0000256" key="11">
    <source>
        <dbReference type="ARBA" id="ARBA00066468"/>
    </source>
</evidence>